<dbReference type="GO" id="GO:0046872">
    <property type="term" value="F:metal ion binding"/>
    <property type="evidence" value="ECO:0007669"/>
    <property type="project" value="InterPro"/>
</dbReference>
<sequence length="89" mass="9808">MDMKALAEYLARKLKKAVVIVQVNENGGEASEEEKEGEKNGAPEYSLCPYKCPYPKGYPNLRLNGYGSGYIAAAEQMFRDENPNACSVV</sequence>
<evidence type="ECO:0000313" key="1">
    <source>
        <dbReference type="EMBL" id="KAG5527635.1"/>
    </source>
</evidence>
<gene>
    <name evidence="1" type="ORF">RHGRI_028531</name>
</gene>
<evidence type="ECO:0000313" key="2">
    <source>
        <dbReference type="Proteomes" id="UP000823749"/>
    </source>
</evidence>
<dbReference type="AlphaFoldDB" id="A0AAV6II62"/>
<accession>A0AAV6II62</accession>
<dbReference type="PANTHER" id="PTHR46413:SF1">
    <property type="entry name" value="HEAVY METAL-ASSOCIATED ISOPRENYLATED PLANT PROTEIN 6"/>
    <property type="match status" value="1"/>
</dbReference>
<protein>
    <submittedName>
        <fullName evidence="1">Uncharacterized protein</fullName>
    </submittedName>
</protein>
<dbReference type="Proteomes" id="UP000823749">
    <property type="component" value="Chromosome 10"/>
</dbReference>
<comment type="caution">
    <text evidence="1">The sequence shown here is derived from an EMBL/GenBank/DDBJ whole genome shotgun (WGS) entry which is preliminary data.</text>
</comment>
<keyword evidence="2" id="KW-1185">Reference proteome</keyword>
<organism evidence="1 2">
    <name type="scientific">Rhododendron griersonianum</name>
    <dbReference type="NCBI Taxonomy" id="479676"/>
    <lineage>
        <taxon>Eukaryota</taxon>
        <taxon>Viridiplantae</taxon>
        <taxon>Streptophyta</taxon>
        <taxon>Embryophyta</taxon>
        <taxon>Tracheophyta</taxon>
        <taxon>Spermatophyta</taxon>
        <taxon>Magnoliopsida</taxon>
        <taxon>eudicotyledons</taxon>
        <taxon>Gunneridae</taxon>
        <taxon>Pentapetalae</taxon>
        <taxon>asterids</taxon>
        <taxon>Ericales</taxon>
        <taxon>Ericaceae</taxon>
        <taxon>Ericoideae</taxon>
        <taxon>Rhodoreae</taxon>
        <taxon>Rhododendron</taxon>
    </lineage>
</organism>
<dbReference type="PANTHER" id="PTHR46413">
    <property type="entry name" value="HEAVY METAL-ASSOCIATED ISOPRENYLATED PLANT PROTEIN 6"/>
    <property type="match status" value="1"/>
</dbReference>
<proteinExistence type="predicted"/>
<dbReference type="EMBL" id="JACTNZ010000010">
    <property type="protein sequence ID" value="KAG5527635.1"/>
    <property type="molecule type" value="Genomic_DNA"/>
</dbReference>
<reference evidence="1" key="1">
    <citation type="submission" date="2020-08" db="EMBL/GenBank/DDBJ databases">
        <title>Plant Genome Project.</title>
        <authorList>
            <person name="Zhang R.-G."/>
        </authorList>
    </citation>
    <scope>NUCLEOTIDE SEQUENCE</scope>
    <source>
        <strain evidence="1">WSP0</strain>
        <tissue evidence="1">Leaf</tissue>
    </source>
</reference>
<dbReference type="InterPro" id="IPR044594">
    <property type="entry name" value="HIPP01/3/5/6"/>
</dbReference>
<name>A0AAV6II62_9ERIC</name>